<dbReference type="RefSeq" id="WP_014608657.1">
    <property type="nucleotide sequence ID" value="NZ_DAWEDH010000013.1"/>
</dbReference>
<dbReference type="EMBL" id="LR822030">
    <property type="protein sequence ID" value="CAD0157075.1"/>
    <property type="molecule type" value="Genomic_DNA"/>
</dbReference>
<evidence type="ECO:0000313" key="2">
    <source>
        <dbReference type="Proteomes" id="UP000509120"/>
    </source>
</evidence>
<gene>
    <name evidence="1" type="ORF">STHERMO_1780</name>
</gene>
<organism evidence="1 2">
    <name type="scientific">Streptococcus thermophilus</name>
    <dbReference type="NCBI Taxonomy" id="1308"/>
    <lineage>
        <taxon>Bacteria</taxon>
        <taxon>Bacillati</taxon>
        <taxon>Bacillota</taxon>
        <taxon>Bacilli</taxon>
        <taxon>Lactobacillales</taxon>
        <taxon>Streptococcaceae</taxon>
        <taxon>Streptococcus</taxon>
    </lineage>
</organism>
<sequence>MTGQFIIAGSLSVRACHAERYPRGASYCQLNHKKINWDSIGIYLNLF</sequence>
<protein>
    <submittedName>
        <fullName evidence="1">Uncharacterized protein</fullName>
    </submittedName>
</protein>
<evidence type="ECO:0000313" key="1">
    <source>
        <dbReference type="EMBL" id="CAD0157075.1"/>
    </source>
</evidence>
<name>A0AAN1ZZ24_STRTR</name>
<accession>A0AAN1ZZ24</accession>
<dbReference type="AlphaFoldDB" id="A0AAN1ZZ24"/>
<dbReference type="Proteomes" id="UP000509120">
    <property type="component" value="Chromosome"/>
</dbReference>
<reference evidence="1 2" key="1">
    <citation type="submission" date="2020-06" db="EMBL/GenBank/DDBJ databases">
        <authorList>
            <person name="Chuat V."/>
        </authorList>
    </citation>
    <scope>NUCLEOTIDE SEQUENCE [LARGE SCALE GENOMIC DNA]</scope>
    <source>
        <strain evidence="1">STH_CIRM_1046</strain>
    </source>
</reference>
<proteinExistence type="predicted"/>